<keyword evidence="6" id="KW-0813">Transport</keyword>
<comment type="subunit">
    <text evidence="6">Homoheptamer.</text>
</comment>
<dbReference type="PANTHER" id="PTHR30221">
    <property type="entry name" value="SMALL-CONDUCTANCE MECHANOSENSITIVE CHANNEL"/>
    <property type="match status" value="1"/>
</dbReference>
<dbReference type="InterPro" id="IPR000595">
    <property type="entry name" value="cNMP-bd_dom"/>
</dbReference>
<dbReference type="PANTHER" id="PTHR30221:SF1">
    <property type="entry name" value="SMALL-CONDUCTANCE MECHANOSENSITIVE CHANNEL"/>
    <property type="match status" value="1"/>
</dbReference>
<dbReference type="PROSITE" id="PS00888">
    <property type="entry name" value="CNMP_BINDING_1"/>
    <property type="match status" value="1"/>
</dbReference>
<dbReference type="Gene3D" id="2.60.120.10">
    <property type="entry name" value="Jelly Rolls"/>
    <property type="match status" value="1"/>
</dbReference>
<dbReference type="SUPFAM" id="SSF82689">
    <property type="entry name" value="Mechanosensitive channel protein MscS (YggB), C-terminal domain"/>
    <property type="match status" value="1"/>
</dbReference>
<dbReference type="InterPro" id="IPR018490">
    <property type="entry name" value="cNMP-bd_dom_sf"/>
</dbReference>
<protein>
    <recommendedName>
        <fullName evidence="6">Small-conductance mechanosensitive channel</fullName>
    </recommendedName>
</protein>
<dbReference type="EMBL" id="CP120365">
    <property type="protein sequence ID" value="WHS94164.1"/>
    <property type="molecule type" value="Genomic_DNA"/>
</dbReference>
<dbReference type="Gene3D" id="1.10.287.1260">
    <property type="match status" value="1"/>
</dbReference>
<evidence type="ECO:0000256" key="1">
    <source>
        <dbReference type="ARBA" id="ARBA00004651"/>
    </source>
</evidence>
<evidence type="ECO:0000256" key="3">
    <source>
        <dbReference type="ARBA" id="ARBA00022692"/>
    </source>
</evidence>
<evidence type="ECO:0000313" key="9">
    <source>
        <dbReference type="Proteomes" id="UP001233264"/>
    </source>
</evidence>
<dbReference type="Proteomes" id="UP001233264">
    <property type="component" value="Chromosome"/>
</dbReference>
<dbReference type="InterPro" id="IPR006685">
    <property type="entry name" value="MscS_channel_2nd"/>
</dbReference>
<gene>
    <name evidence="8" type="ORF">PZL22_001860</name>
</gene>
<feature type="transmembrane region" description="Helical" evidence="6">
    <location>
        <begin position="76"/>
        <end position="96"/>
    </location>
</feature>
<dbReference type="InterPro" id="IPR014710">
    <property type="entry name" value="RmlC-like_jellyroll"/>
</dbReference>
<dbReference type="SUPFAM" id="SSF51206">
    <property type="entry name" value="cAMP-binding domain-like"/>
    <property type="match status" value="1"/>
</dbReference>
<dbReference type="PIRSF" id="PIRSF026673">
    <property type="entry name" value="UCP026673_ion_chan"/>
    <property type="match status" value="1"/>
</dbReference>
<evidence type="ECO:0000259" key="7">
    <source>
        <dbReference type="PROSITE" id="PS50042"/>
    </source>
</evidence>
<keyword evidence="4 6" id="KW-1133">Transmembrane helix</keyword>
<comment type="similarity">
    <text evidence="6">Belongs to the MscS (TC 1.A.23) family.</text>
</comment>
<evidence type="ECO:0000256" key="4">
    <source>
        <dbReference type="ARBA" id="ARBA00022989"/>
    </source>
</evidence>
<dbReference type="Gene3D" id="3.30.70.100">
    <property type="match status" value="1"/>
</dbReference>
<evidence type="ECO:0000256" key="2">
    <source>
        <dbReference type="ARBA" id="ARBA00022475"/>
    </source>
</evidence>
<dbReference type="InterPro" id="IPR016846">
    <property type="entry name" value="cNMP-bd_ion_channel"/>
</dbReference>
<dbReference type="InterPro" id="IPR010920">
    <property type="entry name" value="LSM_dom_sf"/>
</dbReference>
<keyword evidence="6" id="KW-0997">Cell inner membrane</keyword>
<organism evidence="8 9">
    <name type="scientific">Sinorhizobium kummerowiae</name>
    <dbReference type="NCBI Taxonomy" id="158892"/>
    <lineage>
        <taxon>Bacteria</taxon>
        <taxon>Pseudomonadati</taxon>
        <taxon>Pseudomonadota</taxon>
        <taxon>Alphaproteobacteria</taxon>
        <taxon>Hyphomicrobiales</taxon>
        <taxon>Rhizobiaceae</taxon>
        <taxon>Sinorhizobium/Ensifer group</taxon>
        <taxon>Sinorhizobium</taxon>
    </lineage>
</organism>
<evidence type="ECO:0000256" key="6">
    <source>
        <dbReference type="RuleBase" id="RU369025"/>
    </source>
</evidence>
<dbReference type="SUPFAM" id="SSF50182">
    <property type="entry name" value="Sm-like ribonucleoproteins"/>
    <property type="match status" value="1"/>
</dbReference>
<dbReference type="InterPro" id="IPR018488">
    <property type="entry name" value="cNMP-bd_CS"/>
</dbReference>
<feature type="transmembrane region" description="Helical" evidence="6">
    <location>
        <begin position="35"/>
        <end position="56"/>
    </location>
</feature>
<keyword evidence="6" id="KW-0407">Ion channel</keyword>
<evidence type="ECO:0000256" key="5">
    <source>
        <dbReference type="ARBA" id="ARBA00023136"/>
    </source>
</evidence>
<dbReference type="InterPro" id="IPR045275">
    <property type="entry name" value="MscS_archaea/bacteria_type"/>
</dbReference>
<reference evidence="8 9" key="1">
    <citation type="submission" date="2023-03" db="EMBL/GenBank/DDBJ databases">
        <authorList>
            <person name="Menendez E."/>
            <person name="Kaur S."/>
            <person name="Flores-Felix J.D."/>
            <person name="diCenzo G.C."/>
            <person name="Peix A."/>
            <person name="Velazquez E."/>
        </authorList>
    </citation>
    <scope>NUCLEOTIDE SEQUENCE [LARGE SCALE GENOMIC DNA]</scope>
    <source>
        <strain evidence="8 9">CCBAU 71714</strain>
    </source>
</reference>
<name>A0ABY8TA77_9HYPH</name>
<dbReference type="Pfam" id="PF00027">
    <property type="entry name" value="cNMP_binding"/>
    <property type="match status" value="1"/>
</dbReference>
<dbReference type="PROSITE" id="PS50042">
    <property type="entry name" value="CNMP_BINDING_3"/>
    <property type="match status" value="1"/>
</dbReference>
<comment type="function">
    <text evidence="6">Mechanosensitive channel that participates in the regulation of osmotic pressure changes within the cell, opening in response to stretch forces in the membrane lipid bilayer, without the need for other proteins. Contributes to normal resistance to hypoosmotic shock. Forms an ion channel of 1.0 nanosiemens conductance with a slight preference for anions.</text>
</comment>
<evidence type="ECO:0000313" key="8">
    <source>
        <dbReference type="EMBL" id="WHS94164.1"/>
    </source>
</evidence>
<dbReference type="Pfam" id="PF00924">
    <property type="entry name" value="MS_channel_2nd"/>
    <property type="match status" value="1"/>
</dbReference>
<keyword evidence="3 6" id="KW-0812">Transmembrane</keyword>
<sequence length="460" mass="49931">MTEQAYPSIILLNVLGVAGIVVWHLQGRTRPTERLIAQIVFFLAMSVTLVFAKINPFRFDAPHIDSDGTLVVSAKILWWTHMAWASIGFVRLYMVLDGRPREARLIQDLLVAVVYLGVFLSVMAFVFGVPIGTLLATSGVVAIILGLALQNTLGDVFSGVALTLGRPYVIGDWILLSDGTEGRIVASNWRSTHILTATHNLVVLPNSVLAKQSLTNVSKPDENHQITLSISIAPHKRPKFVIDIMHEALNNCNGIVHEPPPTAALVGISGAAIELQLQFRVTGPAQRIIARNEVIDLVYQHCNSNGLTLAKPVAMQIVEGLDTLEPRSISTERLLDSAPLLTGLTAEERAILAAAAIRRDMAAGSTIIAKGEKAKSLLVIRSGTVILKDDGVEITRLAPGDYLGARSLLNGEAELYEAEALTRVTFFQIEQPDLERLIASRPSIVDDLTPPIERTTEHTG</sequence>
<keyword evidence="6" id="KW-0406">Ion transport</keyword>
<dbReference type="InterPro" id="IPR011066">
    <property type="entry name" value="MscS_channel_C_sf"/>
</dbReference>
<dbReference type="SMART" id="SM00100">
    <property type="entry name" value="cNMP"/>
    <property type="match status" value="1"/>
</dbReference>
<dbReference type="CDD" id="cd00038">
    <property type="entry name" value="CAP_ED"/>
    <property type="match status" value="1"/>
</dbReference>
<keyword evidence="2" id="KW-1003">Cell membrane</keyword>
<dbReference type="RefSeq" id="WP_003533188.1">
    <property type="nucleotide sequence ID" value="NZ_CP120365.1"/>
</dbReference>
<accession>A0ABY8TA77</accession>
<dbReference type="InterPro" id="IPR023408">
    <property type="entry name" value="MscS_beta-dom_sf"/>
</dbReference>
<proteinExistence type="inferred from homology"/>
<comment type="subcellular location">
    <subcellularLocation>
        <location evidence="6">Cell inner membrane</location>
        <topology evidence="6">Multi-pass membrane protein</topology>
    </subcellularLocation>
    <subcellularLocation>
        <location evidence="1">Cell membrane</location>
        <topology evidence="1">Multi-pass membrane protein</topology>
    </subcellularLocation>
</comment>
<feature type="transmembrane region" description="Helical" evidence="6">
    <location>
        <begin position="6"/>
        <end position="23"/>
    </location>
</feature>
<feature type="domain" description="Cyclic nucleotide-binding" evidence="7">
    <location>
        <begin position="340"/>
        <end position="455"/>
    </location>
</feature>
<keyword evidence="9" id="KW-1185">Reference proteome</keyword>
<feature type="transmembrane region" description="Helical" evidence="6">
    <location>
        <begin position="108"/>
        <end position="127"/>
    </location>
</feature>
<keyword evidence="5 6" id="KW-0472">Membrane</keyword>
<dbReference type="Gene3D" id="2.30.30.60">
    <property type="match status" value="1"/>
</dbReference>